<sequence length="87" mass="9808">MPTAQNRPRARGVEDEQERHDAGDLRVPEEDDRRGPDGHQHVTQALEGGRRHVEYQVAHDAAAERGHRGQHRHAHHVEAFAHAHEGA</sequence>
<gene>
    <name evidence="2" type="ORF">FHR33_009452</name>
</gene>
<comment type="caution">
    <text evidence="2">The sequence shown here is derived from an EMBL/GenBank/DDBJ whole genome shotgun (WGS) entry which is preliminary data.</text>
</comment>
<feature type="compositionally biased region" description="Basic and acidic residues" evidence="1">
    <location>
        <begin position="11"/>
        <end position="40"/>
    </location>
</feature>
<evidence type="ECO:0000313" key="2">
    <source>
        <dbReference type="EMBL" id="MBB3733505.1"/>
    </source>
</evidence>
<protein>
    <submittedName>
        <fullName evidence="2">Uncharacterized protein</fullName>
    </submittedName>
</protein>
<accession>A0A7W5VH07</accession>
<reference evidence="2 3" key="1">
    <citation type="submission" date="2020-08" db="EMBL/GenBank/DDBJ databases">
        <title>Sequencing the genomes of 1000 actinobacteria strains.</title>
        <authorList>
            <person name="Klenk H.-P."/>
        </authorList>
    </citation>
    <scope>NUCLEOTIDE SEQUENCE [LARGE SCALE GENOMIC DNA]</scope>
    <source>
        <strain evidence="2 3">DSM 44320</strain>
    </source>
</reference>
<name>A0A7W5VH07_9ACTN</name>
<feature type="region of interest" description="Disordered" evidence="1">
    <location>
        <begin position="1"/>
        <end position="41"/>
    </location>
</feature>
<dbReference type="EMBL" id="JACIBV010000002">
    <property type="protein sequence ID" value="MBB3733505.1"/>
    <property type="molecule type" value="Genomic_DNA"/>
</dbReference>
<organism evidence="2 3">
    <name type="scientific">Nonomuraea dietziae</name>
    <dbReference type="NCBI Taxonomy" id="65515"/>
    <lineage>
        <taxon>Bacteria</taxon>
        <taxon>Bacillati</taxon>
        <taxon>Actinomycetota</taxon>
        <taxon>Actinomycetes</taxon>
        <taxon>Streptosporangiales</taxon>
        <taxon>Streptosporangiaceae</taxon>
        <taxon>Nonomuraea</taxon>
    </lineage>
</organism>
<evidence type="ECO:0000256" key="1">
    <source>
        <dbReference type="SAM" id="MobiDB-lite"/>
    </source>
</evidence>
<evidence type="ECO:0000313" key="3">
    <source>
        <dbReference type="Proteomes" id="UP000579945"/>
    </source>
</evidence>
<proteinExistence type="predicted"/>
<keyword evidence="3" id="KW-1185">Reference proteome</keyword>
<dbReference type="Proteomes" id="UP000579945">
    <property type="component" value="Unassembled WGS sequence"/>
</dbReference>
<dbReference type="AlphaFoldDB" id="A0A7W5VH07"/>